<proteinExistence type="predicted"/>
<dbReference type="Pfam" id="PF12698">
    <property type="entry name" value="ABC2_membrane_3"/>
    <property type="match status" value="1"/>
</dbReference>
<dbReference type="GO" id="GO:0043190">
    <property type="term" value="C:ATP-binding cassette (ABC) transporter complex"/>
    <property type="evidence" value="ECO:0007669"/>
    <property type="project" value="InterPro"/>
</dbReference>
<keyword evidence="3 5" id="KW-1133">Transmembrane helix</keyword>
<evidence type="ECO:0000256" key="3">
    <source>
        <dbReference type="ARBA" id="ARBA00022989"/>
    </source>
</evidence>
<dbReference type="PANTHER" id="PTHR43077">
    <property type="entry name" value="TRANSPORT PERMEASE YVFS-RELATED"/>
    <property type="match status" value="1"/>
</dbReference>
<evidence type="ECO:0000256" key="2">
    <source>
        <dbReference type="ARBA" id="ARBA00022692"/>
    </source>
</evidence>
<dbReference type="EMBL" id="FQUL01000002">
    <property type="protein sequence ID" value="SHE30824.1"/>
    <property type="molecule type" value="Genomic_DNA"/>
</dbReference>
<dbReference type="STRING" id="1121881.SAMN02745225_00250"/>
<sequence length="251" mass="27414">MKGFVAISIFEVKRVLRSKPFLITTIGFPALFYSFFLKNAPHGGSTPIDNTIWSKYYMVSMVTYGTIVASFNAGGARMASERAAGWVRRLRLTPLSGPRYVLSKLISSMVVTLPTILLVEVVASVVGKVSLGVGTWVSITFLSWAASLVFSSLGVLMGFLTTSNSTQGISNVLLFGLTFVGGLFTPIKFFPKGLQAVAKWLPTYNMATLGWSRLGVSVSTLHSFLILLAYTLVFCVLLLRRYRSDQAVLVK</sequence>
<dbReference type="Proteomes" id="UP000184295">
    <property type="component" value="Unassembled WGS sequence"/>
</dbReference>
<feature type="transmembrane region" description="Helical" evidence="5">
    <location>
        <begin position="100"/>
        <end position="123"/>
    </location>
</feature>
<feature type="transmembrane region" description="Helical" evidence="5">
    <location>
        <begin position="135"/>
        <end position="160"/>
    </location>
</feature>
<comment type="subcellular location">
    <subcellularLocation>
        <location evidence="1">Membrane</location>
        <topology evidence="1">Multi-pass membrane protein</topology>
    </subcellularLocation>
</comment>
<dbReference type="PANTHER" id="PTHR43077:SF11">
    <property type="entry name" value="TRANSPORT PERMEASE YVFS-RELATED"/>
    <property type="match status" value="1"/>
</dbReference>
<evidence type="ECO:0000259" key="6">
    <source>
        <dbReference type="Pfam" id="PF12698"/>
    </source>
</evidence>
<keyword evidence="8" id="KW-1185">Reference proteome</keyword>
<gene>
    <name evidence="7" type="ORF">SAMN02745225_00250</name>
</gene>
<feature type="transmembrane region" description="Helical" evidence="5">
    <location>
        <begin position="211"/>
        <end position="239"/>
    </location>
</feature>
<dbReference type="PIRSF" id="PIRSF006648">
    <property type="entry name" value="DrrB"/>
    <property type="match status" value="1"/>
</dbReference>
<feature type="transmembrane region" description="Helical" evidence="5">
    <location>
        <begin position="172"/>
        <end position="191"/>
    </location>
</feature>
<dbReference type="AlphaFoldDB" id="A0A1M4SEY5"/>
<evidence type="ECO:0000256" key="5">
    <source>
        <dbReference type="SAM" id="Phobius"/>
    </source>
</evidence>
<evidence type="ECO:0000256" key="1">
    <source>
        <dbReference type="ARBA" id="ARBA00004141"/>
    </source>
</evidence>
<evidence type="ECO:0000313" key="8">
    <source>
        <dbReference type="Proteomes" id="UP000184295"/>
    </source>
</evidence>
<feature type="transmembrane region" description="Helical" evidence="5">
    <location>
        <begin position="56"/>
        <end position="79"/>
    </location>
</feature>
<dbReference type="InterPro" id="IPR013525">
    <property type="entry name" value="ABC2_TM"/>
</dbReference>
<dbReference type="InterPro" id="IPR000412">
    <property type="entry name" value="ABC_2_transport"/>
</dbReference>
<evidence type="ECO:0000256" key="4">
    <source>
        <dbReference type="ARBA" id="ARBA00023136"/>
    </source>
</evidence>
<keyword evidence="2 5" id="KW-0812">Transmembrane</keyword>
<accession>A0A1M4SEY5</accession>
<feature type="domain" description="ABC-2 type transporter transmembrane" evidence="6">
    <location>
        <begin position="54"/>
        <end position="239"/>
    </location>
</feature>
<dbReference type="RefSeq" id="WP_072787948.1">
    <property type="nucleotide sequence ID" value="NZ_FQUL01000002.1"/>
</dbReference>
<reference evidence="8" key="1">
    <citation type="submission" date="2016-11" db="EMBL/GenBank/DDBJ databases">
        <authorList>
            <person name="Varghese N."/>
            <person name="Submissions S."/>
        </authorList>
    </citation>
    <scope>NUCLEOTIDE SEQUENCE [LARGE SCALE GENOMIC DNA]</scope>
    <source>
        <strain evidence="8">DSM 19514</strain>
    </source>
</reference>
<feature type="transmembrane region" description="Helical" evidence="5">
    <location>
        <begin position="20"/>
        <end position="36"/>
    </location>
</feature>
<name>A0A1M4SEY5_9ACTN</name>
<dbReference type="GO" id="GO:0140359">
    <property type="term" value="F:ABC-type transporter activity"/>
    <property type="evidence" value="ECO:0007669"/>
    <property type="project" value="InterPro"/>
</dbReference>
<keyword evidence="4 5" id="KW-0472">Membrane</keyword>
<protein>
    <submittedName>
        <fullName evidence="7">ABC-2 type transport system permease protein</fullName>
    </submittedName>
</protein>
<organism evidence="7 8">
    <name type="scientific">Ferrithrix thermotolerans DSM 19514</name>
    <dbReference type="NCBI Taxonomy" id="1121881"/>
    <lineage>
        <taxon>Bacteria</taxon>
        <taxon>Bacillati</taxon>
        <taxon>Actinomycetota</taxon>
        <taxon>Acidimicrobiia</taxon>
        <taxon>Acidimicrobiales</taxon>
        <taxon>Acidimicrobiaceae</taxon>
        <taxon>Ferrithrix</taxon>
    </lineage>
</organism>
<evidence type="ECO:0000313" key="7">
    <source>
        <dbReference type="EMBL" id="SHE30824.1"/>
    </source>
</evidence>
<dbReference type="InterPro" id="IPR051328">
    <property type="entry name" value="T7SS_ABC-Transporter"/>
</dbReference>